<name>A0AAD7Z7S8_DIPPU</name>
<feature type="non-terminal residue" evidence="1">
    <location>
        <position position="1"/>
    </location>
</feature>
<reference evidence="1" key="2">
    <citation type="submission" date="2023-05" db="EMBL/GenBank/DDBJ databases">
        <authorList>
            <person name="Fouks B."/>
        </authorList>
    </citation>
    <scope>NUCLEOTIDE SEQUENCE</scope>
    <source>
        <strain evidence="1">Stay&amp;Tobe</strain>
        <tissue evidence="1">Testes</tissue>
    </source>
</reference>
<reference evidence="1" key="1">
    <citation type="journal article" date="2023" name="IScience">
        <title>Live-bearing cockroach genome reveals convergent evolutionary mechanisms linked to viviparity in insects and beyond.</title>
        <authorList>
            <person name="Fouks B."/>
            <person name="Harrison M.C."/>
            <person name="Mikhailova A.A."/>
            <person name="Marchal E."/>
            <person name="English S."/>
            <person name="Carruthers M."/>
            <person name="Jennings E.C."/>
            <person name="Chiamaka E.L."/>
            <person name="Frigard R.A."/>
            <person name="Pippel M."/>
            <person name="Attardo G.M."/>
            <person name="Benoit J.B."/>
            <person name="Bornberg-Bauer E."/>
            <person name="Tobe S.S."/>
        </authorList>
    </citation>
    <scope>NUCLEOTIDE SEQUENCE</scope>
    <source>
        <strain evidence="1">Stay&amp;Tobe</strain>
    </source>
</reference>
<feature type="non-terminal residue" evidence="1">
    <location>
        <position position="110"/>
    </location>
</feature>
<evidence type="ECO:0000313" key="1">
    <source>
        <dbReference type="EMBL" id="KAJ9575523.1"/>
    </source>
</evidence>
<keyword evidence="2" id="KW-1185">Reference proteome</keyword>
<protein>
    <submittedName>
        <fullName evidence="1">Uncharacterized protein</fullName>
    </submittedName>
</protein>
<evidence type="ECO:0000313" key="2">
    <source>
        <dbReference type="Proteomes" id="UP001233999"/>
    </source>
</evidence>
<organism evidence="1 2">
    <name type="scientific">Diploptera punctata</name>
    <name type="common">Pacific beetle cockroach</name>
    <dbReference type="NCBI Taxonomy" id="6984"/>
    <lineage>
        <taxon>Eukaryota</taxon>
        <taxon>Metazoa</taxon>
        <taxon>Ecdysozoa</taxon>
        <taxon>Arthropoda</taxon>
        <taxon>Hexapoda</taxon>
        <taxon>Insecta</taxon>
        <taxon>Pterygota</taxon>
        <taxon>Neoptera</taxon>
        <taxon>Polyneoptera</taxon>
        <taxon>Dictyoptera</taxon>
        <taxon>Blattodea</taxon>
        <taxon>Blaberoidea</taxon>
        <taxon>Blaberidae</taxon>
        <taxon>Diplopterinae</taxon>
        <taxon>Diploptera</taxon>
    </lineage>
</organism>
<dbReference type="AlphaFoldDB" id="A0AAD7Z7S8"/>
<dbReference type="EMBL" id="JASPKZ010009833">
    <property type="protein sequence ID" value="KAJ9575523.1"/>
    <property type="molecule type" value="Genomic_DNA"/>
</dbReference>
<proteinExistence type="predicted"/>
<comment type="caution">
    <text evidence="1">The sequence shown here is derived from an EMBL/GenBank/DDBJ whole genome shotgun (WGS) entry which is preliminary data.</text>
</comment>
<gene>
    <name evidence="1" type="ORF">L9F63_007628</name>
</gene>
<accession>A0AAD7Z7S8</accession>
<dbReference type="Proteomes" id="UP001233999">
    <property type="component" value="Unassembled WGS sequence"/>
</dbReference>
<sequence>PDRLSTVTISHLTFVSPSGVGENAVGCFRLFSRLRILIFFTFLPRESGKIFFSLGSRGICFGCFRLFSHWRIPIFFTFPILLIFHPRELWKYCAMFSPLLPFLPRKSGKM</sequence>